<feature type="region of interest" description="Disordered" evidence="1">
    <location>
        <begin position="1"/>
        <end position="52"/>
    </location>
</feature>
<dbReference type="eggNOG" id="COG2840">
    <property type="taxonomic scope" value="Bacteria"/>
</dbReference>
<accession>A1WWY7</accession>
<dbReference type="Pfam" id="PF01713">
    <property type="entry name" value="Smr"/>
    <property type="match status" value="1"/>
</dbReference>
<sequence>MSDQQDGSGDSRDPADETALFRQAMADVRRYDNDQTERRPPPPPPRPIQREADERRVVESLLEPPPDPAEVETGEELLYYRAGVQRRVLRQLRRGHYPPAAQLDLHGLTRREAYRELTLFLAHAAERNHRCVRIIHGKGRGSQRPQPVLKVAVDHWLRRRDDVLAFASAPESDGGTGAVYVLLRKPGPR</sequence>
<evidence type="ECO:0000256" key="1">
    <source>
        <dbReference type="SAM" id="MobiDB-lite"/>
    </source>
</evidence>
<dbReference type="Proteomes" id="UP000000647">
    <property type="component" value="Chromosome"/>
</dbReference>
<gene>
    <name evidence="3" type="ordered locus">Hhal_1432</name>
</gene>
<protein>
    <submittedName>
        <fullName evidence="3">Smr protein/MutS2</fullName>
    </submittedName>
</protein>
<dbReference type="PANTHER" id="PTHR35562">
    <property type="entry name" value="DNA ENDONUCLEASE SMRA-RELATED"/>
    <property type="match status" value="1"/>
</dbReference>
<dbReference type="PROSITE" id="PS50828">
    <property type="entry name" value="SMR"/>
    <property type="match status" value="1"/>
</dbReference>
<reference evidence="4" key="1">
    <citation type="submission" date="2006-12" db="EMBL/GenBank/DDBJ databases">
        <title>Complete sequence of Halorhodospira halophila SL1.</title>
        <authorList>
            <consortium name="US DOE Joint Genome Institute"/>
            <person name="Copeland A."/>
            <person name="Lucas S."/>
            <person name="Lapidus A."/>
            <person name="Barry K."/>
            <person name="Detter J.C."/>
            <person name="Glavina del Rio T."/>
            <person name="Hammon N."/>
            <person name="Israni S."/>
            <person name="Dalin E."/>
            <person name="Tice H."/>
            <person name="Pitluck S."/>
            <person name="Saunders E."/>
            <person name="Brettin T."/>
            <person name="Bruce D."/>
            <person name="Han C."/>
            <person name="Tapia R."/>
            <person name="Schmutz J."/>
            <person name="Larimer F."/>
            <person name="Land M."/>
            <person name="Hauser L."/>
            <person name="Kyrpides N."/>
            <person name="Mikhailova N."/>
            <person name="Hoff W."/>
            <person name="Richardson P."/>
        </authorList>
    </citation>
    <scope>NUCLEOTIDE SEQUENCE [LARGE SCALE GENOMIC DNA]</scope>
    <source>
        <strain evidence="4">DSM 244 / SL1</strain>
    </source>
</reference>
<dbReference type="HOGENOM" id="CLU_055978_1_0_6"/>
<proteinExistence type="predicted"/>
<dbReference type="EMBL" id="CP000544">
    <property type="protein sequence ID" value="ABM62199.1"/>
    <property type="molecule type" value="Genomic_DNA"/>
</dbReference>
<reference evidence="3 4" key="2">
    <citation type="journal article" date="2013" name="Stand. Genomic Sci.">
        <title>Complete genome sequence of Halorhodospira halophila SL1.</title>
        <authorList>
            <person name="Challacombe J.F."/>
            <person name="Majid S."/>
            <person name="Deole R."/>
            <person name="Brettin T.S."/>
            <person name="Bruce D."/>
            <person name="Delano S.F."/>
            <person name="Detter J.C."/>
            <person name="Gleasner C.D."/>
            <person name="Han C.S."/>
            <person name="Misra M."/>
            <person name="Reitenga K.G."/>
            <person name="Mikhailova N."/>
            <person name="Woyke T."/>
            <person name="Pitluck S."/>
            <person name="Nolan M."/>
            <person name="Land M.L."/>
            <person name="Saunders E."/>
            <person name="Tapia R."/>
            <person name="Lapidus A."/>
            <person name="Ivanova N."/>
            <person name="Hoff W.D."/>
        </authorList>
    </citation>
    <scope>NUCLEOTIDE SEQUENCE [LARGE SCALE GENOMIC DNA]</scope>
    <source>
        <strain evidence="4">DSM 244 / SL1</strain>
    </source>
</reference>
<feature type="compositionally biased region" description="Basic and acidic residues" evidence="1">
    <location>
        <begin position="27"/>
        <end position="40"/>
    </location>
</feature>
<organism evidence="3 4">
    <name type="scientific">Halorhodospira halophila (strain DSM 244 / SL1)</name>
    <name type="common">Ectothiorhodospira halophila (strain DSM 244 / SL1)</name>
    <dbReference type="NCBI Taxonomy" id="349124"/>
    <lineage>
        <taxon>Bacteria</taxon>
        <taxon>Pseudomonadati</taxon>
        <taxon>Pseudomonadota</taxon>
        <taxon>Gammaproteobacteria</taxon>
        <taxon>Chromatiales</taxon>
        <taxon>Ectothiorhodospiraceae</taxon>
        <taxon>Halorhodospira</taxon>
    </lineage>
</organism>
<dbReference type="RefSeq" id="WP_011814221.1">
    <property type="nucleotide sequence ID" value="NC_008789.1"/>
</dbReference>
<dbReference type="SMART" id="SM00463">
    <property type="entry name" value="SMR"/>
    <property type="match status" value="1"/>
</dbReference>
<evidence type="ECO:0000259" key="2">
    <source>
        <dbReference type="PROSITE" id="PS50828"/>
    </source>
</evidence>
<evidence type="ECO:0000313" key="3">
    <source>
        <dbReference type="EMBL" id="ABM62199.1"/>
    </source>
</evidence>
<dbReference type="Gene3D" id="3.30.1370.110">
    <property type="match status" value="1"/>
</dbReference>
<dbReference type="AlphaFoldDB" id="A1WWY7"/>
<dbReference type="InterPro" id="IPR036063">
    <property type="entry name" value="Smr_dom_sf"/>
</dbReference>
<evidence type="ECO:0000313" key="4">
    <source>
        <dbReference type="Proteomes" id="UP000000647"/>
    </source>
</evidence>
<dbReference type="STRING" id="349124.Hhal_1432"/>
<feature type="domain" description="Smr" evidence="2">
    <location>
        <begin position="103"/>
        <end position="184"/>
    </location>
</feature>
<dbReference type="PANTHER" id="PTHR35562:SF2">
    <property type="entry name" value="DNA ENDONUCLEASE SMRA-RELATED"/>
    <property type="match status" value="1"/>
</dbReference>
<name>A1WWY7_HALHL</name>
<dbReference type="OrthoDB" id="9808881at2"/>
<keyword evidence="4" id="KW-1185">Reference proteome</keyword>
<dbReference type="SUPFAM" id="SSF160443">
    <property type="entry name" value="SMR domain-like"/>
    <property type="match status" value="1"/>
</dbReference>
<dbReference type="KEGG" id="hha:Hhal_1432"/>
<dbReference type="InterPro" id="IPR002625">
    <property type="entry name" value="Smr_dom"/>
</dbReference>